<dbReference type="RefSeq" id="WP_032514254.1">
    <property type="nucleotide sequence ID" value="NZ_JNAJ01000017.1"/>
</dbReference>
<comment type="cofactor">
    <cofactor evidence="4">
        <name>Zn(2+)</name>
        <dbReference type="ChEBI" id="CHEBI:29105"/>
    </cofactor>
</comment>
<dbReference type="GO" id="GO:0005975">
    <property type="term" value="P:carbohydrate metabolic process"/>
    <property type="evidence" value="ECO:0007669"/>
    <property type="project" value="InterPro"/>
</dbReference>
<evidence type="ECO:0000256" key="10">
    <source>
        <dbReference type="NCBIfam" id="TIGR01163"/>
    </source>
</evidence>
<comment type="catalytic activity">
    <reaction evidence="1">
        <text>D-ribulose 5-phosphate = D-xylulose 5-phosphate</text>
        <dbReference type="Rhea" id="RHEA:13677"/>
        <dbReference type="ChEBI" id="CHEBI:57737"/>
        <dbReference type="ChEBI" id="CHEBI:58121"/>
        <dbReference type="EC" id="5.1.3.1"/>
    </reaction>
</comment>
<dbReference type="InterPro" id="IPR000056">
    <property type="entry name" value="Ribul_P_3_epim-like"/>
</dbReference>
<protein>
    <recommendedName>
        <fullName evidence="7 10">Ribulose-phosphate 3-epimerase</fullName>
        <ecNumber evidence="7 10">5.1.3.1</ecNumber>
    </recommendedName>
</protein>
<dbReference type="EMBL" id="JNAJ01000017">
    <property type="protein sequence ID" value="KGF90284.1"/>
    <property type="molecule type" value="Genomic_DNA"/>
</dbReference>
<dbReference type="GO" id="GO:0006098">
    <property type="term" value="P:pentose-phosphate shunt"/>
    <property type="evidence" value="ECO:0007669"/>
    <property type="project" value="UniProtKB-UniRule"/>
</dbReference>
<dbReference type="Gene3D" id="3.20.20.70">
    <property type="entry name" value="Aldolase class I"/>
    <property type="match status" value="1"/>
</dbReference>
<accession>A0A0A1ZPV0</accession>
<comment type="cofactor">
    <cofactor evidence="3">
        <name>Co(2+)</name>
        <dbReference type="ChEBI" id="CHEBI:48828"/>
    </cofactor>
</comment>
<comment type="caution">
    <text evidence="11">The sequence shown here is derived from an EMBL/GenBank/DDBJ whole genome shotgun (WGS) entry which is preliminary data.</text>
</comment>
<comment type="cofactor">
    <cofactor evidence="5">
        <name>Fe(2+)</name>
        <dbReference type="ChEBI" id="CHEBI:29033"/>
    </cofactor>
</comment>
<dbReference type="FunFam" id="3.20.20.70:FF:000004">
    <property type="entry name" value="Ribulose-phosphate 3-epimerase"/>
    <property type="match status" value="1"/>
</dbReference>
<evidence type="ECO:0000256" key="9">
    <source>
        <dbReference type="ARBA" id="ARBA00023235"/>
    </source>
</evidence>
<keyword evidence="8" id="KW-0479">Metal-binding</keyword>
<dbReference type="GO" id="GO:0046872">
    <property type="term" value="F:metal ion binding"/>
    <property type="evidence" value="ECO:0007669"/>
    <property type="project" value="UniProtKB-KW"/>
</dbReference>
<dbReference type="GO" id="GO:0005737">
    <property type="term" value="C:cytoplasm"/>
    <property type="evidence" value="ECO:0007669"/>
    <property type="project" value="UniProtKB-ARBA"/>
</dbReference>
<dbReference type="Pfam" id="PF00834">
    <property type="entry name" value="Ribul_P_3_epim"/>
    <property type="match status" value="1"/>
</dbReference>
<dbReference type="GO" id="GO:0004750">
    <property type="term" value="F:D-ribulose-phosphate 3-epimerase activity"/>
    <property type="evidence" value="ECO:0007669"/>
    <property type="project" value="UniProtKB-UniRule"/>
</dbReference>
<evidence type="ECO:0000313" key="11">
    <source>
        <dbReference type="EMBL" id="KGF90284.1"/>
    </source>
</evidence>
<evidence type="ECO:0000256" key="3">
    <source>
        <dbReference type="ARBA" id="ARBA00001941"/>
    </source>
</evidence>
<sequence>MTESNQTNLAGVNRPIQIIPSVLPADWANMGSCVKELEEAGVDRIQFDVMDGNFVPNLTFGPEMIAACRKYCNVPFETQLMVSQYNCETMLESYINATKGVNGEPGVVIAHAEANIHLHRVLGRIRDLGGSPSVALNPHTPFEMIENIMDMVDHVLVMTVNPGFGGQAYIPTMLNKIRKIRNFIIEKNLDVDIEVDGGIKANWTISQCADAGANCFIAGSGMFAYPTLKEGCDDLRKVAHEAQNGKVLSEPQ</sequence>
<proteinExistence type="inferred from homology"/>
<gene>
    <name evidence="11" type="ORF">EU93_1453</name>
</gene>
<evidence type="ECO:0000313" key="12">
    <source>
        <dbReference type="Proteomes" id="UP000030491"/>
    </source>
</evidence>
<dbReference type="InterPro" id="IPR013785">
    <property type="entry name" value="Aldolase_TIM"/>
</dbReference>
<dbReference type="AlphaFoldDB" id="A0A0A1ZPV0"/>
<comment type="similarity">
    <text evidence="6">Belongs to the ribulose-phosphate 3-epimerase family.</text>
</comment>
<dbReference type="NCBIfam" id="NF004076">
    <property type="entry name" value="PRK05581.1-4"/>
    <property type="match status" value="1"/>
</dbReference>
<evidence type="ECO:0000256" key="8">
    <source>
        <dbReference type="ARBA" id="ARBA00022723"/>
    </source>
</evidence>
<evidence type="ECO:0000256" key="6">
    <source>
        <dbReference type="ARBA" id="ARBA00009541"/>
    </source>
</evidence>
<dbReference type="EC" id="5.1.3.1" evidence="7 10"/>
<name>A0A0A1ZPV0_PROMR</name>
<dbReference type="InterPro" id="IPR026019">
    <property type="entry name" value="Ribul_P_3_epim"/>
</dbReference>
<evidence type="ECO:0000256" key="4">
    <source>
        <dbReference type="ARBA" id="ARBA00001947"/>
    </source>
</evidence>
<organism evidence="11 12">
    <name type="scientific">Prochlorococcus marinus str. MIT 9116</name>
    <dbReference type="NCBI Taxonomy" id="167544"/>
    <lineage>
        <taxon>Bacteria</taxon>
        <taxon>Bacillati</taxon>
        <taxon>Cyanobacteriota</taxon>
        <taxon>Cyanophyceae</taxon>
        <taxon>Synechococcales</taxon>
        <taxon>Prochlorococcaceae</taxon>
        <taxon>Prochlorococcus</taxon>
    </lineage>
</organism>
<comment type="cofactor">
    <cofactor evidence="2">
        <name>Mn(2+)</name>
        <dbReference type="ChEBI" id="CHEBI:29035"/>
    </cofactor>
</comment>
<reference evidence="12" key="1">
    <citation type="journal article" date="2014" name="Sci. Data">
        <title>Genomes of diverse isolates of the marine cyanobacterium Prochlorococcus.</title>
        <authorList>
            <person name="Biller S."/>
            <person name="Berube P."/>
            <person name="Thompson J."/>
            <person name="Kelly L."/>
            <person name="Roggensack S."/>
            <person name="Awad L."/>
            <person name="Roache-Johnson K."/>
            <person name="Ding H."/>
            <person name="Giovannoni S.J."/>
            <person name="Moore L.R."/>
            <person name="Chisholm S.W."/>
        </authorList>
    </citation>
    <scope>NUCLEOTIDE SEQUENCE [LARGE SCALE GENOMIC DNA]</scope>
</reference>
<dbReference type="InterPro" id="IPR011060">
    <property type="entry name" value="RibuloseP-bd_barrel"/>
</dbReference>
<dbReference type="OrthoDB" id="1645589at2"/>
<dbReference type="SUPFAM" id="SSF51366">
    <property type="entry name" value="Ribulose-phoshate binding barrel"/>
    <property type="match status" value="1"/>
</dbReference>
<evidence type="ECO:0000256" key="5">
    <source>
        <dbReference type="ARBA" id="ARBA00001954"/>
    </source>
</evidence>
<dbReference type="PANTHER" id="PTHR11749">
    <property type="entry name" value="RIBULOSE-5-PHOSPHATE-3-EPIMERASE"/>
    <property type="match status" value="1"/>
</dbReference>
<dbReference type="CDD" id="cd00429">
    <property type="entry name" value="RPE"/>
    <property type="match status" value="1"/>
</dbReference>
<keyword evidence="9 11" id="KW-0413">Isomerase</keyword>
<evidence type="ECO:0000256" key="1">
    <source>
        <dbReference type="ARBA" id="ARBA00001782"/>
    </source>
</evidence>
<dbReference type="NCBIfam" id="TIGR01163">
    <property type="entry name" value="rpe"/>
    <property type="match status" value="1"/>
</dbReference>
<evidence type="ECO:0000256" key="7">
    <source>
        <dbReference type="ARBA" id="ARBA00013188"/>
    </source>
</evidence>
<evidence type="ECO:0000256" key="2">
    <source>
        <dbReference type="ARBA" id="ARBA00001936"/>
    </source>
</evidence>
<dbReference type="Proteomes" id="UP000030491">
    <property type="component" value="Unassembled WGS sequence"/>
</dbReference>